<evidence type="ECO:0008006" key="3">
    <source>
        <dbReference type="Google" id="ProtNLM"/>
    </source>
</evidence>
<gene>
    <name evidence="1" type="ORF">FHS16_001785</name>
</gene>
<dbReference type="EMBL" id="JACHXW010000004">
    <property type="protein sequence ID" value="MBB3151739.1"/>
    <property type="molecule type" value="Genomic_DNA"/>
</dbReference>
<dbReference type="InterPro" id="IPR054271">
    <property type="entry name" value="DUF7002"/>
</dbReference>
<dbReference type="Proteomes" id="UP000518605">
    <property type="component" value="Unassembled WGS sequence"/>
</dbReference>
<dbReference type="RefSeq" id="WP_183560969.1">
    <property type="nucleotide sequence ID" value="NZ_CBCSLB010000008.1"/>
</dbReference>
<dbReference type="Pfam" id="PF22531">
    <property type="entry name" value="DUF7002"/>
    <property type="match status" value="1"/>
</dbReference>
<sequence length="244" mass="28442">MLKKEIIADVTKAKGRKRLYHFTRVKNLSVISQFDSLYSSQLLYPQSNAERRTAPKEVGFRNQNVIVNAHLRIPDQMIDASYTQEQFRACLNGHVFFWPTIRDCRKMIETYAKREKNEAFAVLEFDAPAFLQEHYADIKITKYDSGSSPRYPQKCLYRKSPNMFLPLTLFKSKMCSLVPVKSSEIKEVLVENHASCISKHLLAVYTEDFRHIPSCWSKRGKPWSELWNEVGQNKRTGSVESEFF</sequence>
<organism evidence="1 2">
    <name type="scientific">Paenibacillus endophyticus</name>
    <dbReference type="NCBI Taxonomy" id="1294268"/>
    <lineage>
        <taxon>Bacteria</taxon>
        <taxon>Bacillati</taxon>
        <taxon>Bacillota</taxon>
        <taxon>Bacilli</taxon>
        <taxon>Bacillales</taxon>
        <taxon>Paenibacillaceae</taxon>
        <taxon>Paenibacillus</taxon>
    </lineage>
</organism>
<reference evidence="1 2" key="1">
    <citation type="submission" date="2020-08" db="EMBL/GenBank/DDBJ databases">
        <title>Genomic Encyclopedia of Type Strains, Phase III (KMG-III): the genomes of soil and plant-associated and newly described type strains.</title>
        <authorList>
            <person name="Whitman W."/>
        </authorList>
    </citation>
    <scope>NUCLEOTIDE SEQUENCE [LARGE SCALE GENOMIC DNA]</scope>
    <source>
        <strain evidence="1 2">CECT 8234</strain>
    </source>
</reference>
<protein>
    <recommendedName>
        <fullName evidence="3">DUF4433 domain-containing protein</fullName>
    </recommendedName>
</protein>
<keyword evidence="2" id="KW-1185">Reference proteome</keyword>
<comment type="caution">
    <text evidence="1">The sequence shown here is derived from an EMBL/GenBank/DDBJ whole genome shotgun (WGS) entry which is preliminary data.</text>
</comment>
<evidence type="ECO:0000313" key="2">
    <source>
        <dbReference type="Proteomes" id="UP000518605"/>
    </source>
</evidence>
<evidence type="ECO:0000313" key="1">
    <source>
        <dbReference type="EMBL" id="MBB3151739.1"/>
    </source>
</evidence>
<dbReference type="AlphaFoldDB" id="A0A7W5C6U3"/>
<proteinExistence type="predicted"/>
<accession>A0A7W5C6U3</accession>
<name>A0A7W5C6U3_9BACL</name>